<name>A0A974NPU9_PERPY</name>
<feature type="region of interest" description="Disordered" evidence="1">
    <location>
        <begin position="18"/>
        <end position="57"/>
    </location>
</feature>
<dbReference type="KEGG" id="ppsr:I6J18_08290"/>
<evidence type="ECO:0000313" key="2">
    <source>
        <dbReference type="EMBL" id="QQT01834.1"/>
    </source>
</evidence>
<reference evidence="2 3" key="1">
    <citation type="submission" date="2021-01" db="EMBL/GenBank/DDBJ databases">
        <title>FDA dAtabase for Regulatory Grade micrObial Sequences (FDA-ARGOS): Supporting development and validation of Infectious Disease Dx tests.</title>
        <authorList>
            <person name="Nelson B."/>
            <person name="Plummer A."/>
            <person name="Tallon L."/>
            <person name="Sadzewicz L."/>
            <person name="Zhao X."/>
            <person name="Boylan J."/>
            <person name="Ott S."/>
            <person name="Bowen H."/>
            <person name="Vavikolanu K."/>
            <person name="Mehta A."/>
            <person name="Aluvathingal J."/>
            <person name="Nadendla S."/>
            <person name="Myers T."/>
            <person name="Yan Y."/>
            <person name="Sichtig H."/>
        </authorList>
    </citation>
    <scope>NUCLEOTIDE SEQUENCE [LARGE SCALE GENOMIC DNA]</scope>
    <source>
        <strain evidence="2 3">FDAARGOS_1161</strain>
    </source>
</reference>
<sequence>MSEQKKKISLQEAIKEQLANKKGQGSAGKLNTGPVQTQKMKSQLPKKPNNQHRRTGV</sequence>
<evidence type="ECO:0000256" key="1">
    <source>
        <dbReference type="SAM" id="MobiDB-lite"/>
    </source>
</evidence>
<accession>A0A974NPU9</accession>
<dbReference type="RefSeq" id="WP_169732075.1">
    <property type="nucleotide sequence ID" value="NZ_CP068053.1"/>
</dbReference>
<keyword evidence="3" id="KW-1185">Reference proteome</keyword>
<gene>
    <name evidence="2" type="ORF">I6J18_08290</name>
</gene>
<dbReference type="AlphaFoldDB" id="A0A974NPU9"/>
<dbReference type="EMBL" id="CP068053">
    <property type="protein sequence ID" value="QQT01834.1"/>
    <property type="molecule type" value="Genomic_DNA"/>
</dbReference>
<protein>
    <submittedName>
        <fullName evidence="2">Uncharacterized protein</fullName>
    </submittedName>
</protein>
<dbReference type="Proteomes" id="UP000595254">
    <property type="component" value="Chromosome"/>
</dbReference>
<organism evidence="2 3">
    <name type="scientific">Peribacillus psychrosaccharolyticus</name>
    <name type="common">Bacillus psychrosaccharolyticus</name>
    <dbReference type="NCBI Taxonomy" id="1407"/>
    <lineage>
        <taxon>Bacteria</taxon>
        <taxon>Bacillati</taxon>
        <taxon>Bacillota</taxon>
        <taxon>Bacilli</taxon>
        <taxon>Bacillales</taxon>
        <taxon>Bacillaceae</taxon>
        <taxon>Peribacillus</taxon>
    </lineage>
</organism>
<proteinExistence type="predicted"/>
<evidence type="ECO:0000313" key="3">
    <source>
        <dbReference type="Proteomes" id="UP000595254"/>
    </source>
</evidence>